<dbReference type="Pfam" id="PF17667">
    <property type="entry name" value="Pkinase_fungal"/>
    <property type="match status" value="1"/>
</dbReference>
<organism evidence="2 3">
    <name type="scientific">Blumeria graminis f. sp. tritici</name>
    <dbReference type="NCBI Taxonomy" id="62690"/>
    <lineage>
        <taxon>Eukaryota</taxon>
        <taxon>Fungi</taxon>
        <taxon>Dikarya</taxon>
        <taxon>Ascomycota</taxon>
        <taxon>Pezizomycotina</taxon>
        <taxon>Leotiomycetes</taxon>
        <taxon>Erysiphales</taxon>
        <taxon>Erysiphaceae</taxon>
        <taxon>Blumeria</taxon>
    </lineage>
</organism>
<gene>
    <name evidence="2" type="ORF">BGT96224V316_LOCUS4922</name>
</gene>
<proteinExistence type="predicted"/>
<evidence type="ECO:0000259" key="1">
    <source>
        <dbReference type="Pfam" id="PF17667"/>
    </source>
</evidence>
<dbReference type="Proteomes" id="UP000324639">
    <property type="component" value="Chromosome Bgt_-07"/>
</dbReference>
<feature type="domain" description="Fungal-type protein kinase" evidence="1">
    <location>
        <begin position="14"/>
        <end position="182"/>
    </location>
</feature>
<reference evidence="2 3" key="1">
    <citation type="submission" date="2018-08" db="EMBL/GenBank/DDBJ databases">
        <authorList>
            <person name="Muller C M."/>
        </authorList>
    </citation>
    <scope>NUCLEOTIDE SEQUENCE [LARGE SCALE GENOMIC DNA]</scope>
</reference>
<accession>A0A9X9MIB4</accession>
<dbReference type="Gene3D" id="1.10.510.10">
    <property type="entry name" value="Transferase(Phosphotransferase) domain 1"/>
    <property type="match status" value="1"/>
</dbReference>
<dbReference type="PANTHER" id="PTHR38248:SF2">
    <property type="entry name" value="FUNK1 11"/>
    <property type="match status" value="1"/>
</dbReference>
<sequence>MVDFKWSKDIHEVEAYRTELDFSTAYKVYFRDNEWHLSLGRHSKTSKSEPFSRKRKLILAQLSPNGRQLISCRTLWEFLGCLLDAIIGHRDLYANANVLHGDVSEGNIILNKPDADGKSRGILIELDMSTSVYDQVNETEKTKITGTVKYMAIELLRNMSEGNYSIKKSCHYDLESFFYVFLMGYLRYGCSSVKPEYLKSWYTKNTSLNYFKKRGNIIENFEINILNHFSTSFDSVKDLARELQKVLFGENLEQFASTLNSGQLYAPIIRAFKNVITQIDGMKHFHPR</sequence>
<dbReference type="InterPro" id="IPR040976">
    <property type="entry name" value="Pkinase_fungal"/>
</dbReference>
<dbReference type="SUPFAM" id="SSF56112">
    <property type="entry name" value="Protein kinase-like (PK-like)"/>
    <property type="match status" value="1"/>
</dbReference>
<dbReference type="PANTHER" id="PTHR38248">
    <property type="entry name" value="FUNK1 6"/>
    <property type="match status" value="1"/>
</dbReference>
<dbReference type="InterPro" id="IPR011009">
    <property type="entry name" value="Kinase-like_dom_sf"/>
</dbReference>
<evidence type="ECO:0000313" key="2">
    <source>
        <dbReference type="EMBL" id="VDB89185.1"/>
    </source>
</evidence>
<keyword evidence="3" id="KW-1185">Reference proteome</keyword>
<dbReference type="AlphaFoldDB" id="A0A9X9MIB4"/>
<protein>
    <submittedName>
        <fullName evidence="2">Bgt-51514</fullName>
    </submittedName>
</protein>
<dbReference type="EMBL" id="LR026990">
    <property type="protein sequence ID" value="VDB89185.1"/>
    <property type="molecule type" value="Genomic_DNA"/>
</dbReference>
<name>A0A9X9MIB4_BLUGR</name>
<evidence type="ECO:0000313" key="3">
    <source>
        <dbReference type="Proteomes" id="UP000324639"/>
    </source>
</evidence>